<evidence type="ECO:0000313" key="3">
    <source>
        <dbReference type="Proteomes" id="UP000191024"/>
    </source>
</evidence>
<feature type="region of interest" description="Disordered" evidence="1">
    <location>
        <begin position="1"/>
        <end position="58"/>
    </location>
</feature>
<dbReference type="AlphaFoldDB" id="A0A1G4J969"/>
<keyword evidence="3" id="KW-1185">Reference proteome</keyword>
<reference evidence="2 3" key="1">
    <citation type="submission" date="2016-03" db="EMBL/GenBank/DDBJ databases">
        <authorList>
            <person name="Devillers H."/>
        </authorList>
    </citation>
    <scope>NUCLEOTIDE SEQUENCE [LARGE SCALE GENOMIC DNA]</scope>
    <source>
        <strain evidence="2">CBS 11717</strain>
    </source>
</reference>
<accession>A0A1G4J969</accession>
<organism evidence="2 3">
    <name type="scientific">Lachancea mirantina</name>
    <dbReference type="NCBI Taxonomy" id="1230905"/>
    <lineage>
        <taxon>Eukaryota</taxon>
        <taxon>Fungi</taxon>
        <taxon>Dikarya</taxon>
        <taxon>Ascomycota</taxon>
        <taxon>Saccharomycotina</taxon>
        <taxon>Saccharomycetes</taxon>
        <taxon>Saccharomycetales</taxon>
        <taxon>Saccharomycetaceae</taxon>
        <taxon>Lachancea</taxon>
    </lineage>
</organism>
<dbReference type="EMBL" id="LT598463">
    <property type="protein sequence ID" value="SCU86520.1"/>
    <property type="molecule type" value="Genomic_DNA"/>
</dbReference>
<evidence type="ECO:0000313" key="2">
    <source>
        <dbReference type="EMBL" id="SCU86520.1"/>
    </source>
</evidence>
<dbReference type="STRING" id="1230905.A0A1G4J969"/>
<dbReference type="OrthoDB" id="4066051at2759"/>
<feature type="compositionally biased region" description="Acidic residues" evidence="1">
    <location>
        <begin position="25"/>
        <end position="39"/>
    </location>
</feature>
<evidence type="ECO:0000256" key="1">
    <source>
        <dbReference type="SAM" id="MobiDB-lite"/>
    </source>
</evidence>
<protein>
    <submittedName>
        <fullName evidence="2">LAMI_0D02454g1_1</fullName>
    </submittedName>
</protein>
<name>A0A1G4J969_9SACH</name>
<proteinExistence type="predicted"/>
<sequence length="361" mass="41455">MDSQDSLGEPLPVVGLDADVSVSTTEEEPGFDDEDEEDFLPGLDQPSSPEPPHRSSTQDNLLQLSEEDFDHSLIQKMDKTEKLAKALETEPPVSADVAGLSESFVSELEREDRTKDISLTLTERHLENRKDWYFLRENSSFMPTDSWETFLYGSLKPGCSLEELLQSFGVPRSLLTDLHVSLDGYDPRIRTNALSEMCCQLSQFIKSPRFTECFISFILDRNIFNSVGCTSAWCTDIYHKIGPTKFWDDYFKIVPKEAYILHLRVSRQIHGADRMLFQKLHNTTSLSNRRLIKGFDTLLFAGNHQGLLYYTLFIYGIRPDDTQSESLFQAMRNRLQKSRKGQYEVELVILEGYLTTFLINR</sequence>
<gene>
    <name evidence="2" type="ORF">LAMI_0D02454G</name>
</gene>
<dbReference type="Proteomes" id="UP000191024">
    <property type="component" value="Chromosome D"/>
</dbReference>